<dbReference type="RefSeq" id="WP_181611447.1">
    <property type="nucleotide sequence ID" value="NZ_BAABAM010000003.1"/>
</dbReference>
<proteinExistence type="predicted"/>
<organism evidence="1 2">
    <name type="scientific">Nonomuraea soli</name>
    <dbReference type="NCBI Taxonomy" id="1032476"/>
    <lineage>
        <taxon>Bacteria</taxon>
        <taxon>Bacillati</taxon>
        <taxon>Actinomycetota</taxon>
        <taxon>Actinomycetes</taxon>
        <taxon>Streptosporangiales</taxon>
        <taxon>Streptosporangiaceae</taxon>
        <taxon>Nonomuraea</taxon>
    </lineage>
</organism>
<dbReference type="EMBL" id="JACDUR010000004">
    <property type="protein sequence ID" value="MBA2892710.1"/>
    <property type="molecule type" value="Genomic_DNA"/>
</dbReference>
<sequence>MAYEDSAGGGGSAFPPLTFNSSADEASAKRIAARRFDEWAGTVASFTKDVAAKLERDGEPVWSGPASEPFHRALLGDPAFAKKIPGYRNPYLDTAGNLRRSADKLEENRNR</sequence>
<accession>A0A7W0CK99</accession>
<keyword evidence="2" id="KW-1185">Reference proteome</keyword>
<evidence type="ECO:0000313" key="1">
    <source>
        <dbReference type="EMBL" id="MBA2892710.1"/>
    </source>
</evidence>
<name>A0A7W0CK99_9ACTN</name>
<comment type="caution">
    <text evidence="1">The sequence shown here is derived from an EMBL/GenBank/DDBJ whole genome shotgun (WGS) entry which is preliminary data.</text>
</comment>
<gene>
    <name evidence="1" type="ORF">HNR30_004064</name>
</gene>
<evidence type="ECO:0000313" key="2">
    <source>
        <dbReference type="Proteomes" id="UP000530928"/>
    </source>
</evidence>
<dbReference type="AlphaFoldDB" id="A0A7W0CK99"/>
<protein>
    <submittedName>
        <fullName evidence="1">Uncharacterized protein</fullName>
    </submittedName>
</protein>
<dbReference type="Proteomes" id="UP000530928">
    <property type="component" value="Unassembled WGS sequence"/>
</dbReference>
<reference evidence="1 2" key="1">
    <citation type="submission" date="2020-07" db="EMBL/GenBank/DDBJ databases">
        <title>Genomic Encyclopedia of Type Strains, Phase IV (KMG-IV): sequencing the most valuable type-strain genomes for metagenomic binning, comparative biology and taxonomic classification.</title>
        <authorList>
            <person name="Goeker M."/>
        </authorList>
    </citation>
    <scope>NUCLEOTIDE SEQUENCE [LARGE SCALE GENOMIC DNA]</scope>
    <source>
        <strain evidence="1 2">DSM 45533</strain>
    </source>
</reference>